<reference evidence="7" key="1">
    <citation type="journal article" date="2016" name="Nat. Commun.">
        <title>Genome analysis of three Pneumocystis species reveals adaptation mechanisms to life exclusively in mammalian hosts.</title>
        <authorList>
            <person name="Ma L."/>
            <person name="Chen Z."/>
            <person name="Huang D.W."/>
            <person name="Kutty G."/>
            <person name="Ishihara M."/>
            <person name="Wang H."/>
            <person name="Abouelleil A."/>
            <person name="Bishop L."/>
            <person name="Davey E."/>
            <person name="Deng R."/>
            <person name="Deng X."/>
            <person name="Fan L."/>
            <person name="Fantoni G."/>
            <person name="Fitzgerald M."/>
            <person name="Gogineni E."/>
            <person name="Goldberg J.M."/>
            <person name="Handley G."/>
            <person name="Hu X."/>
            <person name="Huber C."/>
            <person name="Jiao X."/>
            <person name="Jones K."/>
            <person name="Levin J.Z."/>
            <person name="Liu Y."/>
            <person name="Macdonald P."/>
            <person name="Melnikov A."/>
            <person name="Raley C."/>
            <person name="Sassi M."/>
            <person name="Sherman B.T."/>
            <person name="Song X."/>
            <person name="Sykes S."/>
            <person name="Tran B."/>
            <person name="Walsh L."/>
            <person name="Xia Y."/>
            <person name="Yang J."/>
            <person name="Young S."/>
            <person name="Zeng Q."/>
            <person name="Zheng X."/>
            <person name="Stephens R."/>
            <person name="Nusbaum C."/>
            <person name="Birren B.W."/>
            <person name="Azadi P."/>
            <person name="Lempicki R.A."/>
            <person name="Cuomo C.A."/>
            <person name="Kovacs J.A."/>
        </authorList>
    </citation>
    <scope>NUCLEOTIDE SEQUENCE [LARGE SCALE GENOMIC DNA]</scope>
    <source>
        <strain evidence="7">RU7</strain>
    </source>
</reference>
<keyword evidence="3" id="KW-0012">Acyltransferase</keyword>
<dbReference type="SUPFAM" id="SSF69593">
    <property type="entry name" value="Glycerol-3-phosphate (1)-acyltransferase"/>
    <property type="match status" value="1"/>
</dbReference>
<organism evidence="6 7">
    <name type="scientific">Pneumocystis jirovecii (strain RU7)</name>
    <name type="common">Human pneumocystis pneumonia agent</name>
    <dbReference type="NCBI Taxonomy" id="1408657"/>
    <lineage>
        <taxon>Eukaryota</taxon>
        <taxon>Fungi</taxon>
        <taxon>Dikarya</taxon>
        <taxon>Ascomycota</taxon>
        <taxon>Taphrinomycotina</taxon>
        <taxon>Pneumocystomycetes</taxon>
        <taxon>Pneumocystaceae</taxon>
        <taxon>Pneumocystis</taxon>
    </lineage>
</organism>
<comment type="caution">
    <text evidence="6">The sequence shown here is derived from an EMBL/GenBank/DDBJ whole genome shotgun (WGS) entry which is preliminary data.</text>
</comment>
<dbReference type="AlphaFoldDB" id="A0A0W4ZTK7"/>
<evidence type="ECO:0000259" key="5">
    <source>
        <dbReference type="SMART" id="SM00563"/>
    </source>
</evidence>
<dbReference type="eggNOG" id="KOG1505">
    <property type="taxonomic scope" value="Eukaryota"/>
</dbReference>
<dbReference type="Pfam" id="PF16076">
    <property type="entry name" value="Acyltransf_C"/>
    <property type="match status" value="1"/>
</dbReference>
<keyword evidence="4" id="KW-1133">Transmembrane helix</keyword>
<evidence type="ECO:0000313" key="6">
    <source>
        <dbReference type="EMBL" id="KTW31709.1"/>
    </source>
</evidence>
<gene>
    <name evidence="6" type="ORF">T551_00970</name>
</gene>
<sequence>MILKTVTILYSQFARSAIFLGFICICIGITILQLLGKPLYFWKQNWYHTFMRRTKRQTGIACIMLLQWLMPSDIVLSGDKKILSDFEELPNLQEDIQMYNRFILIVNHQISTDWLYIWWIAYIKKIHDGIYIILKDSLRKIPVIGWGMKTFGFIFLSRSWSKDYHKLKNHLEHLSLQNESMLLLLYPEGTNFSSNTKPQSLIYAKKKNLPMLDYVLLPRIKGLYLCLMHLNKSTKYLYNCTIGYQGVMYNEYAQDIFTFKSIIMNLKFPENVHIHFQKIDINKIPLDNEEKFKNWLYELWIEKDKLMHQFFNQGYFSDSFIIKKKIKLRSTIEILELWDVFIIIFLFIISMYHLLKKI</sequence>
<dbReference type="VEuPathDB" id="FungiDB:T551_00970"/>
<comment type="similarity">
    <text evidence="1">Belongs to the 1-acyl-sn-glycerol-3-phosphate acyltransferase family.</text>
</comment>
<dbReference type="InterPro" id="IPR002123">
    <property type="entry name" value="Plipid/glycerol_acylTrfase"/>
</dbReference>
<evidence type="ECO:0000256" key="1">
    <source>
        <dbReference type="ARBA" id="ARBA00008655"/>
    </source>
</evidence>
<dbReference type="OrthoDB" id="189226at2759"/>
<dbReference type="STRING" id="1408657.A0A0W4ZTK7"/>
<dbReference type="Pfam" id="PF01553">
    <property type="entry name" value="Acyltransferase"/>
    <property type="match status" value="1"/>
</dbReference>
<dbReference type="PANTHER" id="PTHR10983">
    <property type="entry name" value="1-ACYLGLYCEROL-3-PHOSPHATE ACYLTRANSFERASE-RELATED"/>
    <property type="match status" value="1"/>
</dbReference>
<dbReference type="EMBL" id="LFWA01000004">
    <property type="protein sequence ID" value="KTW31709.1"/>
    <property type="molecule type" value="Genomic_DNA"/>
</dbReference>
<evidence type="ECO:0000256" key="3">
    <source>
        <dbReference type="ARBA" id="ARBA00023315"/>
    </source>
</evidence>
<feature type="transmembrane region" description="Helical" evidence="4">
    <location>
        <begin position="334"/>
        <end position="355"/>
    </location>
</feature>
<dbReference type="GO" id="GO:0016746">
    <property type="term" value="F:acyltransferase activity"/>
    <property type="evidence" value="ECO:0007669"/>
    <property type="project" value="UniProtKB-KW"/>
</dbReference>
<protein>
    <recommendedName>
        <fullName evidence="5">Phospholipid/glycerol acyltransferase domain-containing protein</fullName>
    </recommendedName>
</protein>
<feature type="domain" description="Phospholipid/glycerol acyltransferase" evidence="5">
    <location>
        <begin position="102"/>
        <end position="224"/>
    </location>
</feature>
<name>A0A0W4ZTK7_PNEJ7</name>
<evidence type="ECO:0000256" key="4">
    <source>
        <dbReference type="SAM" id="Phobius"/>
    </source>
</evidence>
<feature type="transmembrane region" description="Helical" evidence="4">
    <location>
        <begin position="12"/>
        <end position="36"/>
    </location>
</feature>
<dbReference type="GO" id="GO:0036149">
    <property type="term" value="P:phosphatidylinositol acyl-chain remodeling"/>
    <property type="evidence" value="ECO:0007669"/>
    <property type="project" value="TreeGrafter"/>
</dbReference>
<dbReference type="Proteomes" id="UP000053447">
    <property type="component" value="Unassembled WGS sequence"/>
</dbReference>
<dbReference type="RefSeq" id="XP_018230401.1">
    <property type="nucleotide sequence ID" value="XM_018373233.1"/>
</dbReference>
<dbReference type="InterPro" id="IPR032098">
    <property type="entry name" value="Acyltransf_C"/>
</dbReference>
<keyword evidence="4" id="KW-0812">Transmembrane</keyword>
<dbReference type="GeneID" id="28939488"/>
<dbReference type="PANTHER" id="PTHR10983:SF16">
    <property type="entry name" value="LYSOCARDIOLIPIN ACYLTRANSFERASE 1"/>
    <property type="match status" value="1"/>
</dbReference>
<dbReference type="GO" id="GO:0005783">
    <property type="term" value="C:endoplasmic reticulum"/>
    <property type="evidence" value="ECO:0007669"/>
    <property type="project" value="TreeGrafter"/>
</dbReference>
<evidence type="ECO:0000256" key="2">
    <source>
        <dbReference type="ARBA" id="ARBA00022679"/>
    </source>
</evidence>
<keyword evidence="7" id="KW-1185">Reference proteome</keyword>
<evidence type="ECO:0000313" key="7">
    <source>
        <dbReference type="Proteomes" id="UP000053447"/>
    </source>
</evidence>
<dbReference type="CDD" id="cd07990">
    <property type="entry name" value="LPLAT_LCLAT1-like"/>
    <property type="match status" value="1"/>
</dbReference>
<keyword evidence="4" id="KW-0472">Membrane</keyword>
<accession>A0A0W4ZTK7</accession>
<dbReference type="SMART" id="SM00563">
    <property type="entry name" value="PlsC"/>
    <property type="match status" value="1"/>
</dbReference>
<proteinExistence type="inferred from homology"/>
<keyword evidence="2" id="KW-0808">Transferase</keyword>